<dbReference type="BioCyc" id="IAGG583356:GHAH-56-MONOMER"/>
<gene>
    <name evidence="3" type="ordered locus">Igag_0051</name>
</gene>
<evidence type="ECO:0000313" key="3">
    <source>
        <dbReference type="EMBL" id="ADM26904.1"/>
    </source>
</evidence>
<dbReference type="EMBL" id="CP002098">
    <property type="protein sequence ID" value="ADM26904.1"/>
    <property type="molecule type" value="Genomic_DNA"/>
</dbReference>
<dbReference type="InterPro" id="IPR037171">
    <property type="entry name" value="NagB/RpiA_transferase-like"/>
</dbReference>
<dbReference type="PANTHER" id="PTHR11934:SF0">
    <property type="entry name" value="RIBOSE-5-PHOSPHATE ISOMERASE"/>
    <property type="match status" value="1"/>
</dbReference>
<evidence type="ECO:0000313" key="4">
    <source>
        <dbReference type="Proteomes" id="UP000001304"/>
    </source>
</evidence>
<dbReference type="CDD" id="cd01398">
    <property type="entry name" value="RPI_A"/>
    <property type="match status" value="1"/>
</dbReference>
<dbReference type="InterPro" id="IPR004788">
    <property type="entry name" value="Ribose5P_isomerase_type_A"/>
</dbReference>
<organism evidence="3 4">
    <name type="scientific">Ignisphaera aggregans (strain DSM 17230 / JCM 13409 / AQ1.S1)</name>
    <dbReference type="NCBI Taxonomy" id="583356"/>
    <lineage>
        <taxon>Archaea</taxon>
        <taxon>Thermoproteota</taxon>
        <taxon>Thermoprotei</taxon>
        <taxon>Desulfurococcales</taxon>
        <taxon>Desulfurococcaceae</taxon>
        <taxon>Ignisphaera</taxon>
    </lineage>
</organism>
<reference evidence="3 4" key="1">
    <citation type="journal article" date="2010" name="Stand. Genomic Sci.">
        <title>Complete genome sequence of Ignisphaera aggregans type strain (AQ1.S1).</title>
        <authorList>
            <person name="Goker M."/>
            <person name="Held B."/>
            <person name="Lapidus A."/>
            <person name="Nolan M."/>
            <person name="Spring S."/>
            <person name="Yasawong M."/>
            <person name="Lucas S."/>
            <person name="Glavina Del Rio T."/>
            <person name="Tice H."/>
            <person name="Cheng J.F."/>
            <person name="Goodwin L."/>
            <person name="Tapia R."/>
            <person name="Pitluck S."/>
            <person name="Liolios K."/>
            <person name="Ivanova N."/>
            <person name="Mavromatis K."/>
            <person name="Mikhailova N."/>
            <person name="Pati A."/>
            <person name="Chen A."/>
            <person name="Palaniappan K."/>
            <person name="Brambilla E."/>
            <person name="Land M."/>
            <person name="Hauser L."/>
            <person name="Chang Y.J."/>
            <person name="Jeffries C.D."/>
            <person name="Brettin T."/>
            <person name="Detter J.C."/>
            <person name="Han C."/>
            <person name="Rohde M."/>
            <person name="Sikorski J."/>
            <person name="Woyke T."/>
            <person name="Bristow J."/>
            <person name="Eisen J.A."/>
            <person name="Markowitz V."/>
            <person name="Hugenholtz P."/>
            <person name="Kyrpides N.C."/>
            <person name="Klenk H.P."/>
        </authorList>
    </citation>
    <scope>NUCLEOTIDE SEQUENCE [LARGE SCALE GENOMIC DNA]</scope>
    <source>
        <strain evidence="4">DSM 17230 / JCM 13409 / AQ1.S1</strain>
    </source>
</reference>
<name>E0SPG1_IGNAA</name>
<dbReference type="GO" id="GO:0009052">
    <property type="term" value="P:pentose-phosphate shunt, non-oxidative branch"/>
    <property type="evidence" value="ECO:0007669"/>
    <property type="project" value="InterPro"/>
</dbReference>
<keyword evidence="4" id="KW-1185">Reference proteome</keyword>
<dbReference type="GO" id="GO:0004751">
    <property type="term" value="F:ribose-5-phosphate isomerase activity"/>
    <property type="evidence" value="ECO:0007669"/>
    <property type="project" value="UniProtKB-UniRule"/>
</dbReference>
<dbReference type="SUPFAM" id="SSF100950">
    <property type="entry name" value="NagB/RpiA/CoA transferase-like"/>
    <property type="match status" value="1"/>
</dbReference>
<evidence type="ECO:0000256" key="1">
    <source>
        <dbReference type="ARBA" id="ARBA00023235"/>
    </source>
</evidence>
<dbReference type="NCBIfam" id="TIGR00021">
    <property type="entry name" value="rpiA"/>
    <property type="match status" value="1"/>
</dbReference>
<dbReference type="Pfam" id="PF06026">
    <property type="entry name" value="Rib_5-P_isom_A"/>
    <property type="match status" value="1"/>
</dbReference>
<dbReference type="PANTHER" id="PTHR11934">
    <property type="entry name" value="RIBOSE-5-PHOSPHATE ISOMERASE"/>
    <property type="match status" value="1"/>
</dbReference>
<dbReference type="SUPFAM" id="SSF75445">
    <property type="entry name" value="D-ribose-5-phosphate isomerase (RpiA), lid domain"/>
    <property type="match status" value="1"/>
</dbReference>
<sequence length="234" mass="26353">MLSIEELRIRASLKALDYLVSLCRDGCILGLGTGSTVRFFINTLLDKGYSYILKKSIVIVSSIDTALYLLNMGIENIESGLPRDSIDLYIDSADEVDYRRYMIKGGGGAMLREKILTMLSHRKIFIVDENKLSPTIGTKKPVPIEIEPFSYPLIKKYLNDKGYKYEIRYAKNRYGPELTDNGNMIIDVYTGPLNNPRDFITEIELIPGVVTTGIFEPLNNSIIIVGKQNTIEVI</sequence>
<accession>E0SPG1</accession>
<dbReference type="Gene3D" id="3.30.70.260">
    <property type="match status" value="1"/>
</dbReference>
<dbReference type="HOGENOM" id="CLU_056590_1_1_2"/>
<dbReference type="Gene3D" id="3.40.50.1360">
    <property type="match status" value="1"/>
</dbReference>
<dbReference type="AlphaFoldDB" id="E0SPG1"/>
<dbReference type="EC" id="5.3.1.6" evidence="2"/>
<dbReference type="Proteomes" id="UP000001304">
    <property type="component" value="Chromosome"/>
</dbReference>
<dbReference type="GO" id="GO:0006014">
    <property type="term" value="P:D-ribose metabolic process"/>
    <property type="evidence" value="ECO:0007669"/>
    <property type="project" value="TreeGrafter"/>
</dbReference>
<keyword evidence="1 3" id="KW-0413">Isomerase</keyword>
<evidence type="ECO:0000256" key="2">
    <source>
        <dbReference type="NCBIfam" id="TIGR00021"/>
    </source>
</evidence>
<dbReference type="STRING" id="583356.Igag_0051"/>
<protein>
    <recommendedName>
        <fullName evidence="2">Ribose 5-phosphate isomerase A</fullName>
        <ecNumber evidence="2">5.3.1.6</ecNumber>
    </recommendedName>
</protein>
<dbReference type="GO" id="GO:0005829">
    <property type="term" value="C:cytosol"/>
    <property type="evidence" value="ECO:0007669"/>
    <property type="project" value="TreeGrafter"/>
</dbReference>
<dbReference type="KEGG" id="iag:Igag_0051"/>
<proteinExistence type="predicted"/>